<dbReference type="CDD" id="cd03136">
    <property type="entry name" value="GATase1_AraC_ArgR_like"/>
    <property type="match status" value="1"/>
</dbReference>
<dbReference type="SMART" id="SM00342">
    <property type="entry name" value="HTH_ARAC"/>
    <property type="match status" value="1"/>
</dbReference>
<evidence type="ECO:0000256" key="1">
    <source>
        <dbReference type="ARBA" id="ARBA00023015"/>
    </source>
</evidence>
<name>A0A3P3F6K1_9HYPH</name>
<dbReference type="InterPro" id="IPR002818">
    <property type="entry name" value="DJ-1/PfpI"/>
</dbReference>
<evidence type="ECO:0000259" key="4">
    <source>
        <dbReference type="PROSITE" id="PS01124"/>
    </source>
</evidence>
<evidence type="ECO:0000256" key="2">
    <source>
        <dbReference type="ARBA" id="ARBA00023125"/>
    </source>
</evidence>
<dbReference type="SUPFAM" id="SSF46689">
    <property type="entry name" value="Homeodomain-like"/>
    <property type="match status" value="2"/>
</dbReference>
<dbReference type="PROSITE" id="PS01124">
    <property type="entry name" value="HTH_ARAC_FAMILY_2"/>
    <property type="match status" value="1"/>
</dbReference>
<keyword evidence="6" id="KW-1185">Reference proteome</keyword>
<dbReference type="Pfam" id="PF01965">
    <property type="entry name" value="DJ-1_PfpI"/>
    <property type="match status" value="1"/>
</dbReference>
<evidence type="ECO:0000313" key="5">
    <source>
        <dbReference type="EMBL" id="RRH94263.1"/>
    </source>
</evidence>
<accession>A0A3P3F6K1</accession>
<dbReference type="OrthoDB" id="8421133at2"/>
<dbReference type="GO" id="GO:0043565">
    <property type="term" value="F:sequence-specific DNA binding"/>
    <property type="evidence" value="ECO:0007669"/>
    <property type="project" value="InterPro"/>
</dbReference>
<reference evidence="5 6" key="1">
    <citation type="submission" date="2018-11" db="EMBL/GenBank/DDBJ databases">
        <title>the genome of Mesorhizobium tamadayense DSM 28320.</title>
        <authorList>
            <person name="Gao J."/>
        </authorList>
    </citation>
    <scope>NUCLEOTIDE SEQUENCE [LARGE SCALE GENOMIC DNA]</scope>
    <source>
        <strain evidence="5 6">DSM 28320</strain>
    </source>
</reference>
<proteinExistence type="predicted"/>
<feature type="domain" description="HTH araC/xylS-type" evidence="4">
    <location>
        <begin position="247"/>
        <end position="345"/>
    </location>
</feature>
<dbReference type="InterPro" id="IPR018060">
    <property type="entry name" value="HTH_AraC"/>
</dbReference>
<dbReference type="PANTHER" id="PTHR46796">
    <property type="entry name" value="HTH-TYPE TRANSCRIPTIONAL ACTIVATOR RHAS-RELATED"/>
    <property type="match status" value="1"/>
</dbReference>
<dbReference type="SUPFAM" id="SSF52317">
    <property type="entry name" value="Class I glutamine amidotransferase-like"/>
    <property type="match status" value="1"/>
</dbReference>
<comment type="caution">
    <text evidence="5">The sequence shown here is derived from an EMBL/GenBank/DDBJ whole genome shotgun (WGS) entry which is preliminary data.</text>
</comment>
<keyword evidence="2" id="KW-0238">DNA-binding</keyword>
<keyword evidence="1" id="KW-0805">Transcription regulation</keyword>
<dbReference type="Proteomes" id="UP000273786">
    <property type="component" value="Unassembled WGS sequence"/>
</dbReference>
<dbReference type="Gene3D" id="3.40.50.880">
    <property type="match status" value="1"/>
</dbReference>
<keyword evidence="3" id="KW-0804">Transcription</keyword>
<dbReference type="GO" id="GO:0003700">
    <property type="term" value="F:DNA-binding transcription factor activity"/>
    <property type="evidence" value="ECO:0007669"/>
    <property type="project" value="InterPro"/>
</dbReference>
<evidence type="ECO:0000313" key="6">
    <source>
        <dbReference type="Proteomes" id="UP000273786"/>
    </source>
</evidence>
<gene>
    <name evidence="5" type="ORF">EH240_27705</name>
</gene>
<dbReference type="PANTHER" id="PTHR46796:SF6">
    <property type="entry name" value="ARAC SUBFAMILY"/>
    <property type="match status" value="1"/>
</dbReference>
<dbReference type="EMBL" id="RQXT01000044">
    <property type="protein sequence ID" value="RRH94263.1"/>
    <property type="molecule type" value="Genomic_DNA"/>
</dbReference>
<dbReference type="AlphaFoldDB" id="A0A3P3F6K1"/>
<dbReference type="Pfam" id="PF12833">
    <property type="entry name" value="HTH_18"/>
    <property type="match status" value="1"/>
</dbReference>
<dbReference type="InterPro" id="IPR029062">
    <property type="entry name" value="Class_I_gatase-like"/>
</dbReference>
<protein>
    <submittedName>
        <fullName evidence="5">GlxA family transcriptional regulator</fullName>
    </submittedName>
</protein>
<sequence length="355" mass="38588">MLMNAPARVHETSSPVHADVALQVSGKPHDIAVLVLPGFSHLALHAYIEPFRIANTVSRLPLFRWRIAGIDGQAVVGANGLSITVDVTIEELTADRSYSCRLNQLAVVAGEPVEKQMTPLLHTFLRLLARRGASISAIGTATWLLAQTGLLGDTRCTIHWSRLAAFSEVFHKPRIRDSLFVKDGQYSTCGGELAAFDLAVDLIASHAGAYIAQEVCRHATVEGQRSGSNRQTGPSGLAFAGVSDKLAMAMRIMEENVETPLSMGDVADRVGISRRQLERLFAIHIGQPPARHYLRIRVDHAKRLIEGTRMPIIDIAVACGFMSASHFAKCFRIINGFSPQQCRTMVPAWVGPGLG</sequence>
<dbReference type="Gene3D" id="1.10.10.60">
    <property type="entry name" value="Homeodomain-like"/>
    <property type="match status" value="2"/>
</dbReference>
<dbReference type="InterPro" id="IPR050204">
    <property type="entry name" value="AraC_XylS_family_regulators"/>
</dbReference>
<evidence type="ECO:0000256" key="3">
    <source>
        <dbReference type="ARBA" id="ARBA00023163"/>
    </source>
</evidence>
<dbReference type="InterPro" id="IPR009057">
    <property type="entry name" value="Homeodomain-like_sf"/>
</dbReference>
<organism evidence="5 6">
    <name type="scientific">Mesorhizobium tamadayense</name>
    <dbReference type="NCBI Taxonomy" id="425306"/>
    <lineage>
        <taxon>Bacteria</taxon>
        <taxon>Pseudomonadati</taxon>
        <taxon>Pseudomonadota</taxon>
        <taxon>Alphaproteobacteria</taxon>
        <taxon>Hyphomicrobiales</taxon>
        <taxon>Phyllobacteriaceae</taxon>
        <taxon>Mesorhizobium</taxon>
    </lineage>
</organism>